<name>A0A392T968_9FABA</name>
<evidence type="ECO:0000313" key="1">
    <source>
        <dbReference type="EMBL" id="MCI57673.1"/>
    </source>
</evidence>
<dbReference type="AlphaFoldDB" id="A0A392T968"/>
<protein>
    <submittedName>
        <fullName evidence="1">Kinesin-4-like</fullName>
    </submittedName>
</protein>
<evidence type="ECO:0000313" key="2">
    <source>
        <dbReference type="Proteomes" id="UP000265520"/>
    </source>
</evidence>
<keyword evidence="2" id="KW-1185">Reference proteome</keyword>
<accession>A0A392T968</accession>
<reference evidence="1 2" key="1">
    <citation type="journal article" date="2018" name="Front. Plant Sci.">
        <title>Red Clover (Trifolium pratense) and Zigzag Clover (T. medium) - A Picture of Genomic Similarities and Differences.</title>
        <authorList>
            <person name="Dluhosova J."/>
            <person name="Istvanek J."/>
            <person name="Nedelnik J."/>
            <person name="Repkova J."/>
        </authorList>
    </citation>
    <scope>NUCLEOTIDE SEQUENCE [LARGE SCALE GENOMIC DNA]</scope>
    <source>
        <strain evidence="2">cv. 10/8</strain>
        <tissue evidence="1">Leaf</tissue>
    </source>
</reference>
<organism evidence="1 2">
    <name type="scientific">Trifolium medium</name>
    <dbReference type="NCBI Taxonomy" id="97028"/>
    <lineage>
        <taxon>Eukaryota</taxon>
        <taxon>Viridiplantae</taxon>
        <taxon>Streptophyta</taxon>
        <taxon>Embryophyta</taxon>
        <taxon>Tracheophyta</taxon>
        <taxon>Spermatophyta</taxon>
        <taxon>Magnoliopsida</taxon>
        <taxon>eudicotyledons</taxon>
        <taxon>Gunneridae</taxon>
        <taxon>Pentapetalae</taxon>
        <taxon>rosids</taxon>
        <taxon>fabids</taxon>
        <taxon>Fabales</taxon>
        <taxon>Fabaceae</taxon>
        <taxon>Papilionoideae</taxon>
        <taxon>50 kb inversion clade</taxon>
        <taxon>NPAAA clade</taxon>
        <taxon>Hologalegina</taxon>
        <taxon>IRL clade</taxon>
        <taxon>Trifolieae</taxon>
        <taxon>Trifolium</taxon>
    </lineage>
</organism>
<comment type="caution">
    <text evidence="1">The sequence shown here is derived from an EMBL/GenBank/DDBJ whole genome shotgun (WGS) entry which is preliminary data.</text>
</comment>
<sequence>MPQESSLLSTIFASPASKRILNLKGSVFNNSEVNEEINDHELAYRKAEEA</sequence>
<feature type="non-terminal residue" evidence="1">
    <location>
        <position position="50"/>
    </location>
</feature>
<dbReference type="Proteomes" id="UP000265520">
    <property type="component" value="Unassembled WGS sequence"/>
</dbReference>
<proteinExistence type="predicted"/>
<dbReference type="EMBL" id="LXQA010533011">
    <property type="protein sequence ID" value="MCI57673.1"/>
    <property type="molecule type" value="Genomic_DNA"/>
</dbReference>